<dbReference type="InterPro" id="IPR000089">
    <property type="entry name" value="Biotin_lipoyl"/>
</dbReference>
<feature type="signal peptide" evidence="2">
    <location>
        <begin position="1"/>
        <end position="17"/>
    </location>
</feature>
<dbReference type="Pfam" id="PF00364">
    <property type="entry name" value="Biotin_lipoyl"/>
    <property type="match status" value="1"/>
</dbReference>
<keyword evidence="2" id="KW-0732">Signal</keyword>
<sequence length="288" mass="31079">MKKIGFMLMIALVLLLAACTEENTETDTEKETVTPVEVDQVTKDNLVIEKSFYGRTAPNATTPIIPSSPGEIESVEVSKGDQIEEEDVIATMTSAQYGTVDIEAPADGEIVSLDIEEGSMVSNQNPIATIVDLDTVNIQVNVPVNYLTLFQDNEEATAIFSSIDLEATADIDYLSSVANDTGLYTIELSLSNEDKKIKPGMVAKITVPEKVISDALIIPTTALVEEADESFVYVVSDDVVEKRLVTVLEAQTDFTAIEGELAEGDTVVTSGQLTLSDGNQVTIMKEEE</sequence>
<accession>A0A9X4AH99</accession>
<dbReference type="Gene3D" id="2.40.50.100">
    <property type="match status" value="1"/>
</dbReference>
<dbReference type="EMBL" id="JAMQJZ010000003">
    <property type="protein sequence ID" value="MDC3419756.1"/>
    <property type="molecule type" value="Genomic_DNA"/>
</dbReference>
<dbReference type="Gene3D" id="2.40.420.20">
    <property type="match status" value="1"/>
</dbReference>
<dbReference type="NCBIfam" id="TIGR01730">
    <property type="entry name" value="RND_mfp"/>
    <property type="match status" value="1"/>
</dbReference>
<evidence type="ECO:0000313" key="4">
    <source>
        <dbReference type="EMBL" id="MDC3419756.1"/>
    </source>
</evidence>
<evidence type="ECO:0000256" key="2">
    <source>
        <dbReference type="SAM" id="SignalP"/>
    </source>
</evidence>
<dbReference type="PROSITE" id="PS50968">
    <property type="entry name" value="BIOTINYL_LIPOYL"/>
    <property type="match status" value="1"/>
</dbReference>
<reference evidence="4" key="1">
    <citation type="submission" date="2022-06" db="EMBL/GenBank/DDBJ databases">
        <title>Aquibacillus sp. a new bacterium isolated from soil saline samples.</title>
        <authorList>
            <person name="Galisteo C."/>
            <person name="De La Haba R."/>
            <person name="Sanchez-Porro C."/>
            <person name="Ventosa A."/>
        </authorList>
    </citation>
    <scope>NUCLEOTIDE SEQUENCE</scope>
    <source>
        <strain evidence="4">JCM 12387</strain>
    </source>
</reference>
<dbReference type="Proteomes" id="UP001145072">
    <property type="component" value="Unassembled WGS sequence"/>
</dbReference>
<dbReference type="PROSITE" id="PS51257">
    <property type="entry name" value="PROKAR_LIPOPROTEIN"/>
    <property type="match status" value="1"/>
</dbReference>
<dbReference type="Pfam" id="PF25989">
    <property type="entry name" value="YknX_C"/>
    <property type="match status" value="1"/>
</dbReference>
<dbReference type="AlphaFoldDB" id="A0A9X4AH99"/>
<gene>
    <name evidence="4" type="ORF">NC661_05170</name>
</gene>
<dbReference type="InterPro" id="IPR006143">
    <property type="entry name" value="RND_pump_MFP"/>
</dbReference>
<comment type="caution">
    <text evidence="4">The sequence shown here is derived from an EMBL/GenBank/DDBJ whole genome shotgun (WGS) entry which is preliminary data.</text>
</comment>
<comment type="similarity">
    <text evidence="1">Belongs to the membrane fusion protein (MFP) (TC 8.A.1) family.</text>
</comment>
<dbReference type="PANTHER" id="PTHR30469">
    <property type="entry name" value="MULTIDRUG RESISTANCE PROTEIN MDTA"/>
    <property type="match status" value="1"/>
</dbReference>
<proteinExistence type="inferred from homology"/>
<dbReference type="GO" id="GO:0015562">
    <property type="term" value="F:efflux transmembrane transporter activity"/>
    <property type="evidence" value="ECO:0007669"/>
    <property type="project" value="TreeGrafter"/>
</dbReference>
<dbReference type="SUPFAM" id="SSF111369">
    <property type="entry name" value="HlyD-like secretion proteins"/>
    <property type="match status" value="1"/>
</dbReference>
<protein>
    <submittedName>
        <fullName evidence="4">Efflux RND transporter periplasmic adaptor subunit</fullName>
    </submittedName>
</protein>
<keyword evidence="5" id="KW-1185">Reference proteome</keyword>
<feature type="chain" id="PRO_5040777147" evidence="2">
    <location>
        <begin position="18"/>
        <end position="288"/>
    </location>
</feature>
<dbReference type="GO" id="GO:1990281">
    <property type="term" value="C:efflux pump complex"/>
    <property type="evidence" value="ECO:0007669"/>
    <property type="project" value="TreeGrafter"/>
</dbReference>
<evidence type="ECO:0000313" key="5">
    <source>
        <dbReference type="Proteomes" id="UP001145072"/>
    </source>
</evidence>
<evidence type="ECO:0000256" key="1">
    <source>
        <dbReference type="ARBA" id="ARBA00009477"/>
    </source>
</evidence>
<dbReference type="RefSeq" id="WP_259867474.1">
    <property type="nucleotide sequence ID" value="NZ_JAMQJZ010000003.1"/>
</dbReference>
<evidence type="ECO:0000259" key="3">
    <source>
        <dbReference type="PROSITE" id="PS50968"/>
    </source>
</evidence>
<name>A0A9X4AH99_9BACI</name>
<organism evidence="4 5">
    <name type="scientific">Aquibacillus koreensis</name>
    <dbReference type="NCBI Taxonomy" id="279446"/>
    <lineage>
        <taxon>Bacteria</taxon>
        <taxon>Bacillati</taxon>
        <taxon>Bacillota</taxon>
        <taxon>Bacilli</taxon>
        <taxon>Bacillales</taxon>
        <taxon>Bacillaceae</taxon>
        <taxon>Aquibacillus</taxon>
    </lineage>
</organism>
<dbReference type="InterPro" id="IPR058637">
    <property type="entry name" value="YknX-like_C"/>
</dbReference>
<feature type="domain" description="Lipoyl-binding" evidence="3">
    <location>
        <begin position="52"/>
        <end position="131"/>
    </location>
</feature>